<keyword evidence="2" id="KW-1185">Reference proteome</keyword>
<reference evidence="1" key="1">
    <citation type="journal article" date="2021" name="New Phytol.">
        <title>Evolutionary innovations through gain and loss of genes in the ectomycorrhizal Boletales.</title>
        <authorList>
            <person name="Wu G."/>
            <person name="Miyauchi S."/>
            <person name="Morin E."/>
            <person name="Kuo A."/>
            <person name="Drula E."/>
            <person name="Varga T."/>
            <person name="Kohler A."/>
            <person name="Feng B."/>
            <person name="Cao Y."/>
            <person name="Lipzen A."/>
            <person name="Daum C."/>
            <person name="Hundley H."/>
            <person name="Pangilinan J."/>
            <person name="Johnson J."/>
            <person name="Barry K."/>
            <person name="LaButti K."/>
            <person name="Ng V."/>
            <person name="Ahrendt S."/>
            <person name="Min B."/>
            <person name="Choi I.G."/>
            <person name="Park H."/>
            <person name="Plett J.M."/>
            <person name="Magnuson J."/>
            <person name="Spatafora J.W."/>
            <person name="Nagy L.G."/>
            <person name="Henrissat B."/>
            <person name="Grigoriev I.V."/>
            <person name="Yang Z.L."/>
            <person name="Xu J."/>
            <person name="Martin F.M."/>
        </authorList>
    </citation>
    <scope>NUCLEOTIDE SEQUENCE</scope>
    <source>
        <strain evidence="1">KUC20120723A-06</strain>
    </source>
</reference>
<comment type="caution">
    <text evidence="1">The sequence shown here is derived from an EMBL/GenBank/DDBJ whole genome shotgun (WGS) entry which is preliminary data.</text>
</comment>
<sequence length="690" mass="74742">MASTSTVPSLGSLPVKILTVGSAVGSVRDLFAKVKAINAKHGKFECVLCIGDFFGPLKEETINNSDGEDDVSQLLDGKLEAPLKCYIMQGENPLPEAVIEKYAKTGGELCKDVFLLNKSGIMTTVHGLRIACLGGIYNSEIYSSAESPPGFASPFFTSHTVERLLSNTLIKSSVKGKGQNYGSLAAIRDAASTSQLIDILITNDWPASITQFATTPFPAPELESIGASPLDNVIRKVKPRYHFAAAGGQPPKFWEREPFVWDDEQGRASRFVSLGAFGGEPTPGKKQRWFYAFSISPSTPETAVPPRPTNATKNPFTEVASRPAKRPLDVSEGQNFIWGNVPQAGGKRSRTDGPPDGKPPPGYKCRRCQSADHFINDCPDRTKPPEGYICKICNNPGHLVRDCPTTHAVGDTGGRKPREGYVCRACGSELHYLDDCPVANQRPSHGDRGRRAPPKEIGPDECWFCLSNPSLAKHLIVSIGSECYLTLPKGQIIPTQSASDHRDISVVPGGGHVLIVPITHQPTYTTIPSDIAPPILDETDKYKTALRGLYAKHGAAAVFFEVGRLSAKGGHAHVQAIPVPLGLQNKVEDAFLKEGRTQGIDFESDADGALEACAGGARSYFRVDLPDGRKLVHLMKDHVPFSIQFGRQVLVSLLDIPDRFDWKACMLAEEEDKADVQAFKAAFAPFDPSL</sequence>
<evidence type="ECO:0000313" key="2">
    <source>
        <dbReference type="Proteomes" id="UP000790709"/>
    </source>
</evidence>
<evidence type="ECO:0000313" key="1">
    <source>
        <dbReference type="EMBL" id="KAH7921377.1"/>
    </source>
</evidence>
<name>A0ACB8B9C8_9AGAM</name>
<organism evidence="1 2">
    <name type="scientific">Leucogyrophana mollusca</name>
    <dbReference type="NCBI Taxonomy" id="85980"/>
    <lineage>
        <taxon>Eukaryota</taxon>
        <taxon>Fungi</taxon>
        <taxon>Dikarya</taxon>
        <taxon>Basidiomycota</taxon>
        <taxon>Agaricomycotina</taxon>
        <taxon>Agaricomycetes</taxon>
        <taxon>Agaricomycetidae</taxon>
        <taxon>Boletales</taxon>
        <taxon>Boletales incertae sedis</taxon>
        <taxon>Leucogyrophana</taxon>
    </lineage>
</organism>
<dbReference type="Proteomes" id="UP000790709">
    <property type="component" value="Unassembled WGS sequence"/>
</dbReference>
<proteinExistence type="predicted"/>
<protein>
    <submittedName>
        <fullName evidence="1">Nuclear protein</fullName>
    </submittedName>
</protein>
<dbReference type="EMBL" id="MU266529">
    <property type="protein sequence ID" value="KAH7921377.1"/>
    <property type="molecule type" value="Genomic_DNA"/>
</dbReference>
<gene>
    <name evidence="1" type="ORF">BV22DRAFT_1198243</name>
</gene>
<accession>A0ACB8B9C8</accession>